<dbReference type="Pfam" id="PF02210">
    <property type="entry name" value="Laminin_G_2"/>
    <property type="match status" value="1"/>
</dbReference>
<dbReference type="Gene3D" id="2.60.120.200">
    <property type="match status" value="1"/>
</dbReference>
<comment type="caution">
    <text evidence="1">Lacks conserved residue(s) required for the propagation of feature annotation.</text>
</comment>
<feature type="domain" description="Laminin G" evidence="2">
    <location>
        <begin position="1"/>
        <end position="81"/>
    </location>
</feature>
<dbReference type="AlphaFoldDB" id="A0A7R9JRI6"/>
<evidence type="ECO:0000259" key="2">
    <source>
        <dbReference type="PROSITE" id="PS50025"/>
    </source>
</evidence>
<dbReference type="SUPFAM" id="SSF49899">
    <property type="entry name" value="Concanavalin A-like lectins/glucanases"/>
    <property type="match status" value="1"/>
</dbReference>
<dbReference type="InterPro" id="IPR013320">
    <property type="entry name" value="ConA-like_dom_sf"/>
</dbReference>
<organism evidence="3">
    <name type="scientific">Timema genevievae</name>
    <name type="common">Walking stick</name>
    <dbReference type="NCBI Taxonomy" id="629358"/>
    <lineage>
        <taxon>Eukaryota</taxon>
        <taxon>Metazoa</taxon>
        <taxon>Ecdysozoa</taxon>
        <taxon>Arthropoda</taxon>
        <taxon>Hexapoda</taxon>
        <taxon>Insecta</taxon>
        <taxon>Pterygota</taxon>
        <taxon>Neoptera</taxon>
        <taxon>Polyneoptera</taxon>
        <taxon>Phasmatodea</taxon>
        <taxon>Timematodea</taxon>
        <taxon>Timematoidea</taxon>
        <taxon>Timematidae</taxon>
        <taxon>Timema</taxon>
    </lineage>
</organism>
<evidence type="ECO:0000313" key="3">
    <source>
        <dbReference type="EMBL" id="CAD7588017.1"/>
    </source>
</evidence>
<dbReference type="InterPro" id="IPR001791">
    <property type="entry name" value="Laminin_G"/>
</dbReference>
<dbReference type="CDD" id="cd00110">
    <property type="entry name" value="LamG"/>
    <property type="match status" value="1"/>
</dbReference>
<protein>
    <recommendedName>
        <fullName evidence="2">Laminin G domain-containing protein</fullName>
    </recommendedName>
</protein>
<accession>A0A7R9JRI6</accession>
<dbReference type="PROSITE" id="PS50025">
    <property type="entry name" value="LAM_G_DOMAIN"/>
    <property type="match status" value="1"/>
</dbReference>
<reference evidence="3" key="1">
    <citation type="submission" date="2020-11" db="EMBL/GenBank/DDBJ databases">
        <authorList>
            <person name="Tran Van P."/>
        </authorList>
    </citation>
    <scope>NUCLEOTIDE SEQUENCE</scope>
</reference>
<proteinExistence type="predicted"/>
<gene>
    <name evidence="3" type="ORF">TGEB3V08_LOCUS2143</name>
</gene>
<sequence>MTVMWYFPGDDMDYLNLALKDGGVTLTMNLGNGKLEMSIKPNKVRFDDNQWHKVTVHRKVQESRSVVKMRIARVMRCGRKK</sequence>
<evidence type="ECO:0000256" key="1">
    <source>
        <dbReference type="PROSITE-ProRule" id="PRU00122"/>
    </source>
</evidence>
<name>A0A7R9JRI6_TIMGE</name>
<dbReference type="EMBL" id="OE839641">
    <property type="protein sequence ID" value="CAD7588017.1"/>
    <property type="molecule type" value="Genomic_DNA"/>
</dbReference>